<feature type="non-terminal residue" evidence="1">
    <location>
        <position position="38"/>
    </location>
</feature>
<gene>
    <name evidence="1" type="ORF">S01H4_42007</name>
</gene>
<protein>
    <submittedName>
        <fullName evidence="1">Uncharacterized protein</fullName>
    </submittedName>
</protein>
<dbReference type="EMBL" id="BART01023024">
    <property type="protein sequence ID" value="GAH03418.1"/>
    <property type="molecule type" value="Genomic_DNA"/>
</dbReference>
<dbReference type="AlphaFoldDB" id="X1E424"/>
<name>X1E424_9ZZZZ</name>
<organism evidence="1">
    <name type="scientific">marine sediment metagenome</name>
    <dbReference type="NCBI Taxonomy" id="412755"/>
    <lineage>
        <taxon>unclassified sequences</taxon>
        <taxon>metagenomes</taxon>
        <taxon>ecological metagenomes</taxon>
    </lineage>
</organism>
<proteinExistence type="predicted"/>
<comment type="caution">
    <text evidence="1">The sequence shown here is derived from an EMBL/GenBank/DDBJ whole genome shotgun (WGS) entry which is preliminary data.</text>
</comment>
<reference evidence="1" key="1">
    <citation type="journal article" date="2014" name="Front. Microbiol.">
        <title>High frequency of phylogenetically diverse reductive dehalogenase-homologous genes in deep subseafloor sedimentary metagenomes.</title>
        <authorList>
            <person name="Kawai M."/>
            <person name="Futagami T."/>
            <person name="Toyoda A."/>
            <person name="Takaki Y."/>
            <person name="Nishi S."/>
            <person name="Hori S."/>
            <person name="Arai W."/>
            <person name="Tsubouchi T."/>
            <person name="Morono Y."/>
            <person name="Uchiyama I."/>
            <person name="Ito T."/>
            <person name="Fujiyama A."/>
            <person name="Inagaki F."/>
            <person name="Takami H."/>
        </authorList>
    </citation>
    <scope>NUCLEOTIDE SEQUENCE</scope>
    <source>
        <strain evidence="1">Expedition CK06-06</strain>
    </source>
</reference>
<accession>X1E424</accession>
<evidence type="ECO:0000313" key="1">
    <source>
        <dbReference type="EMBL" id="GAH03418.1"/>
    </source>
</evidence>
<sequence length="38" mass="4676">MDKVLKGEEEEDIKARVWQKWEEQILQIKNKSYDPKKD</sequence>